<keyword evidence="1" id="KW-1133">Transmembrane helix</keyword>
<dbReference type="EMBL" id="JBFAKC010000020">
    <property type="protein sequence ID" value="MEV0712367.1"/>
    <property type="molecule type" value="Genomic_DNA"/>
</dbReference>
<gene>
    <name evidence="2" type="ORF">AB0I48_32910</name>
</gene>
<accession>A0ABV3G3U5</accession>
<evidence type="ECO:0000313" key="3">
    <source>
        <dbReference type="Proteomes" id="UP001551695"/>
    </source>
</evidence>
<feature type="transmembrane region" description="Helical" evidence="1">
    <location>
        <begin position="14"/>
        <end position="33"/>
    </location>
</feature>
<feature type="transmembrane region" description="Helical" evidence="1">
    <location>
        <begin position="39"/>
        <end position="62"/>
    </location>
</feature>
<evidence type="ECO:0000313" key="2">
    <source>
        <dbReference type="EMBL" id="MEV0712367.1"/>
    </source>
</evidence>
<dbReference type="RefSeq" id="WP_232839424.1">
    <property type="nucleotide sequence ID" value="NZ_JBEXKW010000123.1"/>
</dbReference>
<keyword evidence="1" id="KW-0812">Transmembrane</keyword>
<keyword evidence="1" id="KW-0472">Membrane</keyword>
<comment type="caution">
    <text evidence="2">The sequence shown here is derived from an EMBL/GenBank/DDBJ whole genome shotgun (WGS) entry which is preliminary data.</text>
</comment>
<name>A0ABV3G3U5_9NOCA</name>
<protein>
    <recommendedName>
        <fullName evidence="4">DUF2892 domain-containing protein</fullName>
    </recommendedName>
</protein>
<proteinExistence type="predicted"/>
<reference evidence="2 3" key="1">
    <citation type="submission" date="2024-06" db="EMBL/GenBank/DDBJ databases">
        <title>The Natural Products Discovery Center: Release of the First 8490 Sequenced Strains for Exploring Actinobacteria Biosynthetic Diversity.</title>
        <authorList>
            <person name="Kalkreuter E."/>
            <person name="Kautsar S.A."/>
            <person name="Yang D."/>
            <person name="Bader C.D."/>
            <person name="Teijaro C.N."/>
            <person name="Fluegel L."/>
            <person name="Davis C.M."/>
            <person name="Simpson J.R."/>
            <person name="Lauterbach L."/>
            <person name="Steele A.D."/>
            <person name="Gui C."/>
            <person name="Meng S."/>
            <person name="Li G."/>
            <person name="Viehrig K."/>
            <person name="Ye F."/>
            <person name="Su P."/>
            <person name="Kiefer A.F."/>
            <person name="Nichols A."/>
            <person name="Cepeda A.J."/>
            <person name="Yan W."/>
            <person name="Fan B."/>
            <person name="Jiang Y."/>
            <person name="Adhikari A."/>
            <person name="Zheng C.-J."/>
            <person name="Schuster L."/>
            <person name="Cowan T.M."/>
            <person name="Smanski M.J."/>
            <person name="Chevrette M.G."/>
            <person name="De Carvalho L.P.S."/>
            <person name="Shen B."/>
        </authorList>
    </citation>
    <scope>NUCLEOTIDE SEQUENCE [LARGE SCALE GENOMIC DNA]</scope>
    <source>
        <strain evidence="2 3">NPDC050403</strain>
    </source>
</reference>
<keyword evidence="3" id="KW-1185">Reference proteome</keyword>
<organism evidence="2 3">
    <name type="scientific">Nocardia aurea</name>
    <dbReference type="NCBI Taxonomy" id="2144174"/>
    <lineage>
        <taxon>Bacteria</taxon>
        <taxon>Bacillati</taxon>
        <taxon>Actinomycetota</taxon>
        <taxon>Actinomycetes</taxon>
        <taxon>Mycobacteriales</taxon>
        <taxon>Nocardiaceae</taxon>
        <taxon>Nocardia</taxon>
    </lineage>
</organism>
<sequence>MRERATYGRPSHEFGMRVGSLLVLIWLAIGMIAAGQRNYFVIGPINCAGFGTIALTAVAGPLNYVGLNPKLSECGDLPQPSE</sequence>
<evidence type="ECO:0008006" key="4">
    <source>
        <dbReference type="Google" id="ProtNLM"/>
    </source>
</evidence>
<evidence type="ECO:0000256" key="1">
    <source>
        <dbReference type="SAM" id="Phobius"/>
    </source>
</evidence>
<dbReference type="Proteomes" id="UP001551695">
    <property type="component" value="Unassembled WGS sequence"/>
</dbReference>